<feature type="non-terminal residue" evidence="9">
    <location>
        <position position="369"/>
    </location>
</feature>
<comment type="similarity">
    <text evidence="1">Belongs to the thiolase-like superfamily. Beta-ketoacyl-ACP synthases family.</text>
</comment>
<keyword evidence="2" id="KW-0444">Lipid biosynthesis</keyword>
<dbReference type="Pfam" id="PF00109">
    <property type="entry name" value="ketoacyl-synt"/>
    <property type="match status" value="1"/>
</dbReference>
<evidence type="ECO:0000256" key="5">
    <source>
        <dbReference type="ARBA" id="ARBA00023098"/>
    </source>
</evidence>
<evidence type="ECO:0000256" key="2">
    <source>
        <dbReference type="ARBA" id="ARBA00022516"/>
    </source>
</evidence>
<evidence type="ECO:0000256" key="1">
    <source>
        <dbReference type="ARBA" id="ARBA00008467"/>
    </source>
</evidence>
<dbReference type="InterPro" id="IPR014031">
    <property type="entry name" value="Ketoacyl_synth_C"/>
</dbReference>
<dbReference type="CDD" id="cd00834">
    <property type="entry name" value="KAS_I_II"/>
    <property type="match status" value="1"/>
</dbReference>
<dbReference type="GO" id="GO:0006633">
    <property type="term" value="P:fatty acid biosynthetic process"/>
    <property type="evidence" value="ECO:0007669"/>
    <property type="project" value="UniProtKB-KW"/>
</dbReference>
<proteinExistence type="inferred from homology"/>
<dbReference type="SMART" id="SM00825">
    <property type="entry name" value="PKS_KS"/>
    <property type="match status" value="1"/>
</dbReference>
<dbReference type="InterPro" id="IPR000794">
    <property type="entry name" value="Beta-ketoacyl_synthase"/>
</dbReference>
<evidence type="ECO:0000256" key="6">
    <source>
        <dbReference type="ARBA" id="ARBA00023160"/>
    </source>
</evidence>
<evidence type="ECO:0000259" key="8">
    <source>
        <dbReference type="PROSITE" id="PS52004"/>
    </source>
</evidence>
<dbReference type="PROSITE" id="PS00606">
    <property type="entry name" value="KS3_1"/>
    <property type="match status" value="1"/>
</dbReference>
<dbReference type="Pfam" id="PF02801">
    <property type="entry name" value="Ketoacyl-synt_C"/>
    <property type="match status" value="1"/>
</dbReference>
<dbReference type="PROSITE" id="PS52004">
    <property type="entry name" value="KS3_2"/>
    <property type="match status" value="1"/>
</dbReference>
<feature type="domain" description="Ketosynthase family 3 (KS3)" evidence="8">
    <location>
        <begin position="2"/>
        <end position="369"/>
    </location>
</feature>
<dbReference type="InterPro" id="IPR020841">
    <property type="entry name" value="PKS_Beta-ketoAc_synthase_dom"/>
</dbReference>
<evidence type="ECO:0000313" key="9">
    <source>
        <dbReference type="EMBL" id="SVA05322.1"/>
    </source>
</evidence>
<organism evidence="9">
    <name type="scientific">marine metagenome</name>
    <dbReference type="NCBI Taxonomy" id="408172"/>
    <lineage>
        <taxon>unclassified sequences</taxon>
        <taxon>metagenomes</taxon>
        <taxon>ecological metagenomes</taxon>
    </lineage>
</organism>
<dbReference type="PANTHER" id="PTHR11712">
    <property type="entry name" value="POLYKETIDE SYNTHASE-RELATED"/>
    <property type="match status" value="1"/>
</dbReference>
<evidence type="ECO:0000256" key="4">
    <source>
        <dbReference type="ARBA" id="ARBA00022832"/>
    </source>
</evidence>
<dbReference type="Gene3D" id="3.40.47.10">
    <property type="match status" value="1"/>
</dbReference>
<dbReference type="PANTHER" id="PTHR11712:SF336">
    <property type="entry name" value="3-OXOACYL-[ACYL-CARRIER-PROTEIN] SYNTHASE, MITOCHONDRIAL"/>
    <property type="match status" value="1"/>
</dbReference>
<accession>A0A381SMR9</accession>
<dbReference type="FunFam" id="3.40.47.10:FF:000018">
    <property type="entry name" value="3-oxoacyl-[acyl-carrier-protein] synthase 2"/>
    <property type="match status" value="1"/>
</dbReference>
<dbReference type="InterPro" id="IPR014030">
    <property type="entry name" value="Ketoacyl_synth_N"/>
</dbReference>
<sequence>MKKRVVITGLGIVSPLGLGVKANEEALFNGRTGVDLIKSFTPDDDFPVKIAGEVKGFDPKDYIDHKDIKKMDRFIHYAMACSKMALDESGLEINDTNAERVGVIVGVGLGGLPAIEKYHHIYKEKGAKKITPFFIPMLIANLASGQVSIQMGAKGPNSCVVTACATGTHSIGEAARLIQYGDADVMFAGGTESVITPLCVAGFNAAKALSHRNDDPQGASRPFDMDRDGFVIGEGCGVLILEELEFAKKREAPILGEIIGYSLNGDAHHITATAPKGEGAARCINLALNNAGINKEDVDYINAHGTSTAADATETQAIKTVFKDHAKKLPVSSTKSMTGHLLGAAGGVEAIYSLMAIKNRTLPPTINYT</sequence>
<keyword evidence="6" id="KW-0275">Fatty acid biosynthesis</keyword>
<keyword evidence="5" id="KW-0443">Lipid metabolism</keyword>
<dbReference type="InterPro" id="IPR016039">
    <property type="entry name" value="Thiolase-like"/>
</dbReference>
<keyword evidence="4" id="KW-0276">Fatty acid metabolism</keyword>
<dbReference type="SUPFAM" id="SSF53901">
    <property type="entry name" value="Thiolase-like"/>
    <property type="match status" value="2"/>
</dbReference>
<keyword evidence="3" id="KW-0808">Transferase</keyword>
<dbReference type="AlphaFoldDB" id="A0A381SMR9"/>
<dbReference type="NCBIfam" id="NF005589">
    <property type="entry name" value="PRK07314.1"/>
    <property type="match status" value="1"/>
</dbReference>
<reference evidence="9" key="1">
    <citation type="submission" date="2018-05" db="EMBL/GenBank/DDBJ databases">
        <authorList>
            <person name="Lanie J.A."/>
            <person name="Ng W.-L."/>
            <person name="Kazmierczak K.M."/>
            <person name="Andrzejewski T.M."/>
            <person name="Davidsen T.M."/>
            <person name="Wayne K.J."/>
            <person name="Tettelin H."/>
            <person name="Glass J.I."/>
            <person name="Rusch D."/>
            <person name="Podicherti R."/>
            <person name="Tsui H.-C.T."/>
            <person name="Winkler M.E."/>
        </authorList>
    </citation>
    <scope>NUCLEOTIDE SEQUENCE</scope>
</reference>
<dbReference type="NCBIfam" id="TIGR03150">
    <property type="entry name" value="fabF"/>
    <property type="match status" value="1"/>
</dbReference>
<dbReference type="InterPro" id="IPR017568">
    <property type="entry name" value="3-oxoacyl-ACP_synth-2"/>
</dbReference>
<name>A0A381SMR9_9ZZZZ</name>
<dbReference type="GO" id="GO:0005829">
    <property type="term" value="C:cytosol"/>
    <property type="evidence" value="ECO:0007669"/>
    <property type="project" value="TreeGrafter"/>
</dbReference>
<dbReference type="GO" id="GO:0004315">
    <property type="term" value="F:3-oxoacyl-[acyl-carrier-protein] synthase activity"/>
    <property type="evidence" value="ECO:0007669"/>
    <property type="project" value="InterPro"/>
</dbReference>
<gene>
    <name evidence="9" type="ORF">METZ01_LOCUS58176</name>
</gene>
<protein>
    <recommendedName>
        <fullName evidence="8">Ketosynthase family 3 (KS3) domain-containing protein</fullName>
    </recommendedName>
</protein>
<dbReference type="InterPro" id="IPR018201">
    <property type="entry name" value="Ketoacyl_synth_AS"/>
</dbReference>
<evidence type="ECO:0000256" key="7">
    <source>
        <dbReference type="ARBA" id="ARBA00023315"/>
    </source>
</evidence>
<keyword evidence="7" id="KW-0012">Acyltransferase</keyword>
<dbReference type="PIRSF" id="PIRSF000447">
    <property type="entry name" value="KAS_II"/>
    <property type="match status" value="1"/>
</dbReference>
<evidence type="ECO:0000256" key="3">
    <source>
        <dbReference type="ARBA" id="ARBA00022679"/>
    </source>
</evidence>
<dbReference type="EMBL" id="UINC01003326">
    <property type="protein sequence ID" value="SVA05322.1"/>
    <property type="molecule type" value="Genomic_DNA"/>
</dbReference>